<protein>
    <recommendedName>
        <fullName evidence="3">Alpha/beta hydrolase</fullName>
    </recommendedName>
</protein>
<dbReference type="EMBL" id="BMVU01000028">
    <property type="protein sequence ID" value="GGX90257.1"/>
    <property type="molecule type" value="Genomic_DNA"/>
</dbReference>
<dbReference type="InterPro" id="IPR052897">
    <property type="entry name" value="Sec-Metab_Biosynth_Hydrolase"/>
</dbReference>
<sequence length="159" mass="15785">MHGAAGYAAVIPLLLRAGPGVVAPAVPDRRLGGDSAYVVSLVRAIPGPAVLVGHAYGGAVVTVAGVQDDVTALVHLAGYAPDEGECLAGLQAEFPAPPPAGALVRTRVPGRGPDGTGTEVSVDAARFPALLAADVDPAVAPPRHTLTRAVACHCLGDIP</sequence>
<dbReference type="Proteomes" id="UP000619244">
    <property type="component" value="Unassembled WGS sequence"/>
</dbReference>
<organism evidence="1 2">
    <name type="scientific">Streptomyces minutiscleroticus</name>
    <dbReference type="NCBI Taxonomy" id="68238"/>
    <lineage>
        <taxon>Bacteria</taxon>
        <taxon>Bacillati</taxon>
        <taxon>Actinomycetota</taxon>
        <taxon>Actinomycetes</taxon>
        <taxon>Kitasatosporales</taxon>
        <taxon>Streptomycetaceae</taxon>
        <taxon>Streptomyces</taxon>
    </lineage>
</organism>
<dbReference type="SUPFAM" id="SSF53474">
    <property type="entry name" value="alpha/beta-Hydrolases"/>
    <property type="match status" value="1"/>
</dbReference>
<dbReference type="PANTHER" id="PTHR37017:SF11">
    <property type="entry name" value="ESTERASE_LIPASE_THIOESTERASE DOMAIN-CONTAINING PROTEIN"/>
    <property type="match status" value="1"/>
</dbReference>
<proteinExistence type="predicted"/>
<gene>
    <name evidence="1" type="ORF">GCM10010358_50270</name>
</gene>
<evidence type="ECO:0008006" key="3">
    <source>
        <dbReference type="Google" id="ProtNLM"/>
    </source>
</evidence>
<dbReference type="AlphaFoldDB" id="A0A918NRM9"/>
<keyword evidence="2" id="KW-1185">Reference proteome</keyword>
<accession>A0A918NRM9</accession>
<reference evidence="1" key="1">
    <citation type="journal article" date="2014" name="Int. J. Syst. Evol. Microbiol.">
        <title>Complete genome sequence of Corynebacterium casei LMG S-19264T (=DSM 44701T), isolated from a smear-ripened cheese.</title>
        <authorList>
            <consortium name="US DOE Joint Genome Institute (JGI-PGF)"/>
            <person name="Walter F."/>
            <person name="Albersmeier A."/>
            <person name="Kalinowski J."/>
            <person name="Ruckert C."/>
        </authorList>
    </citation>
    <scope>NUCLEOTIDE SEQUENCE</scope>
    <source>
        <strain evidence="1">JCM 4790</strain>
    </source>
</reference>
<evidence type="ECO:0000313" key="1">
    <source>
        <dbReference type="EMBL" id="GGX90257.1"/>
    </source>
</evidence>
<evidence type="ECO:0000313" key="2">
    <source>
        <dbReference type="Proteomes" id="UP000619244"/>
    </source>
</evidence>
<dbReference type="InterPro" id="IPR029058">
    <property type="entry name" value="AB_hydrolase_fold"/>
</dbReference>
<dbReference type="PANTHER" id="PTHR37017">
    <property type="entry name" value="AB HYDROLASE-1 DOMAIN-CONTAINING PROTEIN-RELATED"/>
    <property type="match status" value="1"/>
</dbReference>
<dbReference type="Gene3D" id="3.40.50.1820">
    <property type="entry name" value="alpha/beta hydrolase"/>
    <property type="match status" value="1"/>
</dbReference>
<dbReference type="RefSeq" id="WP_190192578.1">
    <property type="nucleotide sequence ID" value="NZ_BMVU01000028.1"/>
</dbReference>
<reference evidence="1" key="2">
    <citation type="submission" date="2020-09" db="EMBL/GenBank/DDBJ databases">
        <authorList>
            <person name="Sun Q."/>
            <person name="Ohkuma M."/>
        </authorList>
    </citation>
    <scope>NUCLEOTIDE SEQUENCE</scope>
    <source>
        <strain evidence="1">JCM 4790</strain>
    </source>
</reference>
<name>A0A918NRM9_9ACTN</name>
<comment type="caution">
    <text evidence="1">The sequence shown here is derived from an EMBL/GenBank/DDBJ whole genome shotgun (WGS) entry which is preliminary data.</text>
</comment>